<keyword evidence="3" id="KW-0460">Magnesium</keyword>
<name>A0ABY7YZB6_9HYPH</name>
<evidence type="ECO:0000256" key="1">
    <source>
        <dbReference type="ARBA" id="ARBA00001946"/>
    </source>
</evidence>
<evidence type="ECO:0000313" key="5">
    <source>
        <dbReference type="EMBL" id="WDR06711.1"/>
    </source>
</evidence>
<dbReference type="EMBL" id="CP118247">
    <property type="protein sequence ID" value="WDR06711.1"/>
    <property type="molecule type" value="Genomic_DNA"/>
</dbReference>
<dbReference type="Proteomes" id="UP001222118">
    <property type="component" value="Chromosome"/>
</dbReference>
<dbReference type="SUPFAM" id="SSF51604">
    <property type="entry name" value="Enolase C-terminal domain-like"/>
    <property type="match status" value="1"/>
</dbReference>
<dbReference type="SFLD" id="SFLDS00001">
    <property type="entry name" value="Enolase"/>
    <property type="match status" value="1"/>
</dbReference>
<keyword evidence="5" id="KW-0456">Lyase</keyword>
<dbReference type="InterPro" id="IPR013341">
    <property type="entry name" value="Mandelate_racemase_N_dom"/>
</dbReference>
<dbReference type="InterPro" id="IPR036849">
    <property type="entry name" value="Enolase-like_C_sf"/>
</dbReference>
<keyword evidence="2" id="KW-0479">Metal-binding</keyword>
<dbReference type="SUPFAM" id="SSF54826">
    <property type="entry name" value="Enolase N-terminal domain-like"/>
    <property type="match status" value="1"/>
</dbReference>
<dbReference type="InterPro" id="IPR029065">
    <property type="entry name" value="Enolase_C-like"/>
</dbReference>
<dbReference type="InterPro" id="IPR013342">
    <property type="entry name" value="Mandelate_racemase_C"/>
</dbReference>
<dbReference type="EC" id="4.2.1.90" evidence="5"/>
<dbReference type="PANTHER" id="PTHR13794">
    <property type="entry name" value="ENOLASE SUPERFAMILY, MANDELATE RACEMASE"/>
    <property type="match status" value="1"/>
</dbReference>
<gene>
    <name evidence="5" type="primary">rhmD</name>
    <name evidence="5" type="ORF">PSQ90_04435</name>
</gene>
<dbReference type="NCBIfam" id="NF011968">
    <property type="entry name" value="PRK15440.1"/>
    <property type="match status" value="1"/>
</dbReference>
<dbReference type="SMART" id="SM00922">
    <property type="entry name" value="MR_MLE"/>
    <property type="match status" value="1"/>
</dbReference>
<comment type="cofactor">
    <cofactor evidence="1">
        <name>Mg(2+)</name>
        <dbReference type="ChEBI" id="CHEBI:18420"/>
    </cofactor>
</comment>
<reference evidence="5 6" key="1">
    <citation type="submission" date="2023-02" db="EMBL/GenBank/DDBJ databases">
        <title>Devosia chondri sp. nov., isolated from the phycosphere of marine algae.</title>
        <authorList>
            <person name="Kim J.M."/>
            <person name="Lee J.K."/>
            <person name="Choi B.J."/>
            <person name="Bayburt H."/>
            <person name="Jeon C.O."/>
        </authorList>
    </citation>
    <scope>NUCLEOTIDE SEQUENCE [LARGE SCALE GENOMIC DNA]</scope>
    <source>
        <strain evidence="5 6">G2-5</strain>
    </source>
</reference>
<feature type="domain" description="Mandelate racemase/muconate lactonizing enzyme C-terminal" evidence="4">
    <location>
        <begin position="170"/>
        <end position="266"/>
    </location>
</feature>
<sequence>MSTAFRIKDLRVFLVDKSSKGGDYFNQGGAEHWLVDSLIATPMSGYGQYRERRSSWGIDVLGSLVVEIETDDGVVGVATGSGGAPAAWLIKHHFARFLIGQDARNINQIWDQLYRSSLPYGRKGLPIMAISAVDLALWDLNGKVRSEPVYNLIGGLSRSEISFYCTGPAPDAVKAMGFWGAKVPLPHSHFDGRAGLEKNVAFLRAHRDSVGPDFPLMVDCYMSLTVPYAIELAEACKPLNIHWWEEVLSPEDVEGFRQLKQAHPTLKWTTGEHEYTRFGFRRLIEERTIDILQPDVMWVGGLTELLRIAAQASAYEIPVIPHGSGPYSYQFIASQTDLAFCEYVAASPDGRSIRPIFGELFEGEALPVNGKLILGDAPGFGMVLADRSALVAAG</sequence>
<dbReference type="Pfam" id="PF13378">
    <property type="entry name" value="MR_MLE_C"/>
    <property type="match status" value="1"/>
</dbReference>
<evidence type="ECO:0000313" key="6">
    <source>
        <dbReference type="Proteomes" id="UP001222118"/>
    </source>
</evidence>
<keyword evidence="6" id="KW-1185">Reference proteome</keyword>
<dbReference type="RefSeq" id="WP_282212224.1">
    <property type="nucleotide sequence ID" value="NZ_CP118247.1"/>
</dbReference>
<dbReference type="GO" id="GO:0050032">
    <property type="term" value="F:L-rhamnonate dehydratase activity"/>
    <property type="evidence" value="ECO:0007669"/>
    <property type="project" value="UniProtKB-EC"/>
</dbReference>
<accession>A0ABY7YZB6</accession>
<proteinExistence type="predicted"/>
<evidence type="ECO:0000259" key="4">
    <source>
        <dbReference type="SMART" id="SM00922"/>
    </source>
</evidence>
<dbReference type="SFLD" id="SFLDG00179">
    <property type="entry name" value="mandelate_racemase"/>
    <property type="match status" value="1"/>
</dbReference>
<dbReference type="Gene3D" id="3.20.20.120">
    <property type="entry name" value="Enolase-like C-terminal domain"/>
    <property type="match status" value="1"/>
</dbReference>
<dbReference type="InterPro" id="IPR018110">
    <property type="entry name" value="Mandel_Rmase/mucon_lact_enz_CS"/>
</dbReference>
<dbReference type="PANTHER" id="PTHR13794:SF58">
    <property type="entry name" value="MITOCHONDRIAL ENOLASE SUPERFAMILY MEMBER 1"/>
    <property type="match status" value="1"/>
</dbReference>
<dbReference type="Pfam" id="PF02746">
    <property type="entry name" value="MR_MLE_N"/>
    <property type="match status" value="1"/>
</dbReference>
<evidence type="ECO:0000256" key="2">
    <source>
        <dbReference type="ARBA" id="ARBA00022723"/>
    </source>
</evidence>
<dbReference type="PROSITE" id="PS00908">
    <property type="entry name" value="MR_MLE_1"/>
    <property type="match status" value="1"/>
</dbReference>
<protein>
    <submittedName>
        <fullName evidence="5">L-rhamnonate dehydratase</fullName>
        <ecNumber evidence="5">4.2.1.90</ecNumber>
    </submittedName>
</protein>
<dbReference type="Gene3D" id="3.30.390.10">
    <property type="entry name" value="Enolase-like, N-terminal domain"/>
    <property type="match status" value="1"/>
</dbReference>
<evidence type="ECO:0000256" key="3">
    <source>
        <dbReference type="ARBA" id="ARBA00022842"/>
    </source>
</evidence>
<dbReference type="InterPro" id="IPR029017">
    <property type="entry name" value="Enolase-like_N"/>
</dbReference>
<organism evidence="5 6">
    <name type="scientific">Devosia rhodophyticola</name>
    <dbReference type="NCBI Taxonomy" id="3026423"/>
    <lineage>
        <taxon>Bacteria</taxon>
        <taxon>Pseudomonadati</taxon>
        <taxon>Pseudomonadota</taxon>
        <taxon>Alphaproteobacteria</taxon>
        <taxon>Hyphomicrobiales</taxon>
        <taxon>Devosiaceae</taxon>
        <taxon>Devosia</taxon>
    </lineage>
</organism>
<dbReference type="InterPro" id="IPR046945">
    <property type="entry name" value="RHMD-like"/>
</dbReference>